<evidence type="ECO:0000256" key="6">
    <source>
        <dbReference type="ARBA" id="ARBA00022929"/>
    </source>
</evidence>
<reference evidence="9" key="1">
    <citation type="journal article" date="2019" name="Int. J. Syst. Evol. Microbiol.">
        <title>The Global Catalogue of Microorganisms (GCM) 10K type strain sequencing project: providing services to taxonomists for standard genome sequencing and annotation.</title>
        <authorList>
            <consortium name="The Broad Institute Genomics Platform"/>
            <consortium name="The Broad Institute Genome Sequencing Center for Infectious Disease"/>
            <person name="Wu L."/>
            <person name="Ma J."/>
        </authorList>
    </citation>
    <scope>NUCLEOTIDE SEQUENCE [LARGE SCALE GENOMIC DNA]</scope>
    <source>
        <strain evidence="9">KCTC 23723</strain>
    </source>
</reference>
<dbReference type="SUPFAM" id="SSF55729">
    <property type="entry name" value="Acyl-CoA N-acyltransferases (Nat)"/>
    <property type="match status" value="1"/>
</dbReference>
<dbReference type="Pfam" id="PF13444">
    <property type="entry name" value="Acetyltransf_5"/>
    <property type="match status" value="1"/>
</dbReference>
<evidence type="ECO:0000256" key="3">
    <source>
        <dbReference type="ARBA" id="ARBA00022654"/>
    </source>
</evidence>
<dbReference type="Gene3D" id="3.40.630.30">
    <property type="match status" value="1"/>
</dbReference>
<dbReference type="PANTHER" id="PTHR39322:SF1">
    <property type="entry name" value="ISOVALERYL-HOMOSERINE LACTONE SYNTHASE"/>
    <property type="match status" value="1"/>
</dbReference>
<evidence type="ECO:0000256" key="2">
    <source>
        <dbReference type="ARBA" id="ARBA00018768"/>
    </source>
</evidence>
<accession>A0ABQ2WFW5</accession>
<evidence type="ECO:0000256" key="5">
    <source>
        <dbReference type="ARBA" id="ARBA00022691"/>
    </source>
</evidence>
<evidence type="ECO:0000313" key="8">
    <source>
        <dbReference type="EMBL" id="GGW53051.1"/>
    </source>
</evidence>
<proteinExistence type="predicted"/>
<keyword evidence="4" id="KW-0808">Transferase</keyword>
<comment type="caution">
    <text evidence="8">The sequence shown here is derived from an EMBL/GenBank/DDBJ whole genome shotgun (WGS) entry which is preliminary data.</text>
</comment>
<protein>
    <recommendedName>
        <fullName evidence="2">Acyl-homoserine-lactone synthase</fullName>
        <ecNumber evidence="1">2.3.1.184</ecNumber>
    </recommendedName>
</protein>
<comment type="catalytic activity">
    <reaction evidence="7">
        <text>a fatty acyl-[ACP] + S-adenosyl-L-methionine = an N-acyl-L-homoserine lactone + S-methyl-5'-thioadenosine + holo-[ACP] + H(+)</text>
        <dbReference type="Rhea" id="RHEA:10096"/>
        <dbReference type="Rhea" id="RHEA-COMP:9685"/>
        <dbReference type="Rhea" id="RHEA-COMP:14125"/>
        <dbReference type="ChEBI" id="CHEBI:15378"/>
        <dbReference type="ChEBI" id="CHEBI:17509"/>
        <dbReference type="ChEBI" id="CHEBI:55474"/>
        <dbReference type="ChEBI" id="CHEBI:59789"/>
        <dbReference type="ChEBI" id="CHEBI:64479"/>
        <dbReference type="ChEBI" id="CHEBI:138651"/>
        <dbReference type="EC" id="2.3.1.184"/>
    </reaction>
</comment>
<dbReference type="EMBL" id="BMYR01000002">
    <property type="protein sequence ID" value="GGW53051.1"/>
    <property type="molecule type" value="Genomic_DNA"/>
</dbReference>
<dbReference type="InterPro" id="IPR016181">
    <property type="entry name" value="Acyl_CoA_acyltransferase"/>
</dbReference>
<sequence>MYQNQQAASALFSAPEHVVYNNTIASNHWIERFTADFQVKKAINATERTKVYRLRHRVYCEELGYEPVRPEGIEYDSFDQHSIHCFLEHRNSNTIAGTLRMIECFNDSQKLPIEHYFQGQFIRSDLHPSAFAREQIFELSRLAVAAPFRKNMQSQQNPQLSHIAAVSDLDQQAHFRYISAGLYLAALEEARAMQLKHAYAAIAPALARMLNRVGFQFEQISQPIELNGKRAAYYLDIDRSLQTLCNDYQLLFKVLAAQLQQSDAPQTDTLSSI</sequence>
<dbReference type="InterPro" id="IPR022484">
    <property type="entry name" value="PEP-CTERM/exosrtase_acylTfrase"/>
</dbReference>
<dbReference type="PANTHER" id="PTHR39322">
    <property type="entry name" value="ACYL-HOMOSERINE-LACTONE SYNTHASE"/>
    <property type="match status" value="1"/>
</dbReference>
<evidence type="ECO:0000256" key="7">
    <source>
        <dbReference type="ARBA" id="ARBA00048576"/>
    </source>
</evidence>
<dbReference type="InterPro" id="IPR001690">
    <property type="entry name" value="Autoind_synthase"/>
</dbReference>
<keyword evidence="9" id="KW-1185">Reference proteome</keyword>
<dbReference type="EC" id="2.3.1.184" evidence="1"/>
<evidence type="ECO:0000256" key="4">
    <source>
        <dbReference type="ARBA" id="ARBA00022679"/>
    </source>
</evidence>
<evidence type="ECO:0000256" key="1">
    <source>
        <dbReference type="ARBA" id="ARBA00012340"/>
    </source>
</evidence>
<gene>
    <name evidence="8" type="ORF">GCM10008111_06490</name>
</gene>
<dbReference type="NCBIfam" id="TIGR03694">
    <property type="entry name" value="exosort_acyl"/>
    <property type="match status" value="1"/>
</dbReference>
<evidence type="ECO:0000313" key="9">
    <source>
        <dbReference type="Proteomes" id="UP000634667"/>
    </source>
</evidence>
<keyword evidence="5" id="KW-0949">S-adenosyl-L-methionine</keyword>
<organism evidence="8 9">
    <name type="scientific">Alishewanella tabrizica</name>
    <dbReference type="NCBI Taxonomy" id="671278"/>
    <lineage>
        <taxon>Bacteria</taxon>
        <taxon>Pseudomonadati</taxon>
        <taxon>Pseudomonadota</taxon>
        <taxon>Gammaproteobacteria</taxon>
        <taxon>Alteromonadales</taxon>
        <taxon>Alteromonadaceae</taxon>
        <taxon>Alishewanella</taxon>
    </lineage>
</organism>
<keyword evidence="6" id="KW-0071">Autoinducer synthesis</keyword>
<name>A0ABQ2WFW5_9ALTE</name>
<dbReference type="RefSeq" id="WP_189480459.1">
    <property type="nucleotide sequence ID" value="NZ_BMYR01000002.1"/>
</dbReference>
<keyword evidence="3" id="KW-0673">Quorum sensing</keyword>
<dbReference type="Proteomes" id="UP000634667">
    <property type="component" value="Unassembled WGS sequence"/>
</dbReference>